<keyword evidence="3" id="KW-1185">Reference proteome</keyword>
<dbReference type="EMBL" id="KN833083">
    <property type="protein sequence ID" value="KIM73401.1"/>
    <property type="molecule type" value="Genomic_DNA"/>
</dbReference>
<accession>A0A0C3F0A6</accession>
<dbReference type="HOGENOM" id="CLU_1190289_0_0_1"/>
<sequence>MSSDQQKMYNHASNVVRLLSSDLPEEAVIKQIGDIVREAVEIAREATINNVLLHVPTILLSASTEFDHAYRTNSTPRLAQISENDRQAKALGYPPLACGQCRNMPKGRGEFSALSHDAQPLGNDVPSGRMEAQVQEVVALFKAHRLTPLPSEIEPRICGPNPAICNFFHNIPLRILVCLAEHPTRKRGGASKSKASCSYPRKGDTNREHLECRRKATEKKIDFDRFLGLGSGE</sequence>
<protein>
    <submittedName>
        <fullName evidence="2">Uncharacterized protein</fullName>
    </submittedName>
</protein>
<dbReference type="AlphaFoldDB" id="A0A0C3F0A6"/>
<dbReference type="InParanoid" id="A0A0C3F0A6"/>
<feature type="region of interest" description="Disordered" evidence="1">
    <location>
        <begin position="186"/>
        <end position="209"/>
    </location>
</feature>
<evidence type="ECO:0000256" key="1">
    <source>
        <dbReference type="SAM" id="MobiDB-lite"/>
    </source>
</evidence>
<reference evidence="2 3" key="1">
    <citation type="submission" date="2014-04" db="EMBL/GenBank/DDBJ databases">
        <authorList>
            <consortium name="DOE Joint Genome Institute"/>
            <person name="Kuo A."/>
            <person name="Tarkka M."/>
            <person name="Buscot F."/>
            <person name="Kohler A."/>
            <person name="Nagy L.G."/>
            <person name="Floudas D."/>
            <person name="Copeland A."/>
            <person name="Barry K.W."/>
            <person name="Cichocki N."/>
            <person name="Veneault-Fourrey C."/>
            <person name="LaButti K."/>
            <person name="Lindquist E.A."/>
            <person name="Lipzen A."/>
            <person name="Lundell T."/>
            <person name="Morin E."/>
            <person name="Murat C."/>
            <person name="Sun H."/>
            <person name="Tunlid A."/>
            <person name="Henrissat B."/>
            <person name="Grigoriev I.V."/>
            <person name="Hibbett D.S."/>
            <person name="Martin F."/>
            <person name="Nordberg H.P."/>
            <person name="Cantor M.N."/>
            <person name="Hua S.X."/>
        </authorList>
    </citation>
    <scope>NUCLEOTIDE SEQUENCE [LARGE SCALE GENOMIC DNA]</scope>
    <source>
        <strain evidence="2 3">F 1598</strain>
    </source>
</reference>
<evidence type="ECO:0000313" key="2">
    <source>
        <dbReference type="EMBL" id="KIM73401.1"/>
    </source>
</evidence>
<reference evidence="3" key="2">
    <citation type="submission" date="2015-01" db="EMBL/GenBank/DDBJ databases">
        <title>Evolutionary Origins and Diversification of the Mycorrhizal Mutualists.</title>
        <authorList>
            <consortium name="DOE Joint Genome Institute"/>
            <consortium name="Mycorrhizal Genomics Consortium"/>
            <person name="Kohler A."/>
            <person name="Kuo A."/>
            <person name="Nagy L.G."/>
            <person name="Floudas D."/>
            <person name="Copeland A."/>
            <person name="Barry K.W."/>
            <person name="Cichocki N."/>
            <person name="Veneault-Fourrey C."/>
            <person name="LaButti K."/>
            <person name="Lindquist E.A."/>
            <person name="Lipzen A."/>
            <person name="Lundell T."/>
            <person name="Morin E."/>
            <person name="Murat C."/>
            <person name="Riley R."/>
            <person name="Ohm R."/>
            <person name="Sun H."/>
            <person name="Tunlid A."/>
            <person name="Henrissat B."/>
            <person name="Grigoriev I.V."/>
            <person name="Hibbett D.S."/>
            <person name="Martin F."/>
        </authorList>
    </citation>
    <scope>NUCLEOTIDE SEQUENCE [LARGE SCALE GENOMIC DNA]</scope>
    <source>
        <strain evidence="3">F 1598</strain>
    </source>
</reference>
<dbReference type="Proteomes" id="UP000054166">
    <property type="component" value="Unassembled WGS sequence"/>
</dbReference>
<proteinExistence type="predicted"/>
<name>A0A0C3F0A6_PILCF</name>
<gene>
    <name evidence="2" type="ORF">PILCRDRAFT_93073</name>
</gene>
<evidence type="ECO:0000313" key="3">
    <source>
        <dbReference type="Proteomes" id="UP000054166"/>
    </source>
</evidence>
<organism evidence="2 3">
    <name type="scientific">Piloderma croceum (strain F 1598)</name>
    <dbReference type="NCBI Taxonomy" id="765440"/>
    <lineage>
        <taxon>Eukaryota</taxon>
        <taxon>Fungi</taxon>
        <taxon>Dikarya</taxon>
        <taxon>Basidiomycota</taxon>
        <taxon>Agaricomycotina</taxon>
        <taxon>Agaricomycetes</taxon>
        <taxon>Agaricomycetidae</taxon>
        <taxon>Atheliales</taxon>
        <taxon>Atheliaceae</taxon>
        <taxon>Piloderma</taxon>
    </lineage>
</organism>